<proteinExistence type="predicted"/>
<dbReference type="RefSeq" id="WP_280835160.1">
    <property type="nucleotide sequence ID" value="NZ_JARXVE010000011.1"/>
</dbReference>
<evidence type="ECO:0008006" key="4">
    <source>
        <dbReference type="Google" id="ProtNLM"/>
    </source>
</evidence>
<organism evidence="2 3">
    <name type="scientific">Mycolicibacterium frederiksbergense</name>
    <dbReference type="NCBI Taxonomy" id="117567"/>
    <lineage>
        <taxon>Bacteria</taxon>
        <taxon>Bacillati</taxon>
        <taxon>Actinomycetota</taxon>
        <taxon>Actinomycetes</taxon>
        <taxon>Mycobacteriales</taxon>
        <taxon>Mycobacteriaceae</taxon>
        <taxon>Mycolicibacterium</taxon>
    </lineage>
</organism>
<keyword evidence="1" id="KW-0812">Transmembrane</keyword>
<feature type="transmembrane region" description="Helical" evidence="1">
    <location>
        <begin position="62"/>
        <end position="84"/>
    </location>
</feature>
<evidence type="ECO:0000313" key="2">
    <source>
        <dbReference type="EMBL" id="MDH6198593.1"/>
    </source>
</evidence>
<keyword evidence="3" id="KW-1185">Reference proteome</keyword>
<accession>A0ABT6L6L0</accession>
<dbReference type="Proteomes" id="UP001160130">
    <property type="component" value="Unassembled WGS sequence"/>
</dbReference>
<keyword evidence="1" id="KW-0472">Membrane</keyword>
<gene>
    <name evidence="2" type="ORF">M2272_005252</name>
</gene>
<evidence type="ECO:0000256" key="1">
    <source>
        <dbReference type="SAM" id="Phobius"/>
    </source>
</evidence>
<comment type="caution">
    <text evidence="2">The sequence shown here is derived from an EMBL/GenBank/DDBJ whole genome shotgun (WGS) entry which is preliminary data.</text>
</comment>
<name>A0ABT6L6L0_9MYCO</name>
<dbReference type="EMBL" id="JARXVE010000011">
    <property type="protein sequence ID" value="MDH6198593.1"/>
    <property type="molecule type" value="Genomic_DNA"/>
</dbReference>
<evidence type="ECO:0000313" key="3">
    <source>
        <dbReference type="Proteomes" id="UP001160130"/>
    </source>
</evidence>
<keyword evidence="1" id="KW-1133">Transmembrane helix</keyword>
<sequence length="93" mass="10218">MSRRFAGVGIGIAAARLREIAAGAPAADAELTNVEFAVLASELRHDERLAAFQHARRRCLRLLMVTGMCLVMFGSLLCMTWLMLSLMLHTAPF</sequence>
<reference evidence="2 3" key="1">
    <citation type="submission" date="2023-04" db="EMBL/GenBank/DDBJ databases">
        <title>Forest soil microbial communities from Buena Vista Peninsula, Colon Province, Panama.</title>
        <authorList>
            <person name="Bouskill N."/>
        </authorList>
    </citation>
    <scope>NUCLEOTIDE SEQUENCE [LARGE SCALE GENOMIC DNA]</scope>
    <source>
        <strain evidence="2 3">AC80</strain>
    </source>
</reference>
<protein>
    <recommendedName>
        <fullName evidence="4">DUF3040 domain-containing protein</fullName>
    </recommendedName>
</protein>